<organism evidence="9 10">
    <name type="scientific">Littorina saxatilis</name>
    <dbReference type="NCBI Taxonomy" id="31220"/>
    <lineage>
        <taxon>Eukaryota</taxon>
        <taxon>Metazoa</taxon>
        <taxon>Spiralia</taxon>
        <taxon>Lophotrochozoa</taxon>
        <taxon>Mollusca</taxon>
        <taxon>Gastropoda</taxon>
        <taxon>Caenogastropoda</taxon>
        <taxon>Littorinimorpha</taxon>
        <taxon>Littorinoidea</taxon>
        <taxon>Littorinidae</taxon>
        <taxon>Littorina</taxon>
    </lineage>
</organism>
<comment type="caution">
    <text evidence="9">The sequence shown here is derived from an EMBL/GenBank/DDBJ whole genome shotgun (WGS) entry which is preliminary data.</text>
</comment>
<dbReference type="EMBL" id="JBAMIC010000008">
    <property type="protein sequence ID" value="KAK7104957.1"/>
    <property type="molecule type" value="Genomic_DNA"/>
</dbReference>
<sequence>MISGAKRKNNDESSVLCKKKEVARQRWRILAETLNGKGSSETQQSAVSVRRFQSYGLLHTHQVEDPVTEENDATWYQYTCPTLPHLTMKIRHVKETIRPQDLLGFNNTGNVCVWPSEEVMAYYCLQHIDDFRASNIIELGGGMTCLTGVALAVSAGAHQIVLTDGNEQSVSNLQEIIQENNSGSTAVSARLLRWGPEPVDHDLQGAFDCVLSADCLFFDEGREHLITTIYSLLKPGGQALVFAPRRNGTFDTFCNLAKTKFVTERCEQHDNHIWSLHSELKASSEAYSEDLHFPLLVKLTKQRGQDADSRDTTPESR</sequence>
<evidence type="ECO:0000256" key="3">
    <source>
        <dbReference type="ARBA" id="ARBA00011914"/>
    </source>
</evidence>
<dbReference type="GO" id="GO:0032259">
    <property type="term" value="P:methylation"/>
    <property type="evidence" value="ECO:0007669"/>
    <property type="project" value="UniProtKB-KW"/>
</dbReference>
<keyword evidence="10" id="KW-1185">Reference proteome</keyword>
<dbReference type="InterPro" id="IPR019410">
    <property type="entry name" value="Methyltransf_16"/>
</dbReference>
<keyword evidence="7" id="KW-0808">Transferase</keyword>
<dbReference type="Pfam" id="PF10294">
    <property type="entry name" value="Methyltransf_16"/>
    <property type="match status" value="1"/>
</dbReference>
<evidence type="ECO:0000256" key="2">
    <source>
        <dbReference type="ARBA" id="ARBA00004496"/>
    </source>
</evidence>
<keyword evidence="6" id="KW-0489">Methyltransferase</keyword>
<evidence type="ECO:0000256" key="1">
    <source>
        <dbReference type="ARBA" id="ARBA00004123"/>
    </source>
</evidence>
<evidence type="ECO:0000256" key="6">
    <source>
        <dbReference type="ARBA" id="ARBA00022603"/>
    </source>
</evidence>
<evidence type="ECO:0000256" key="8">
    <source>
        <dbReference type="ARBA" id="ARBA00023242"/>
    </source>
</evidence>
<protein>
    <recommendedName>
        <fullName evidence="4">Calmodulin-lysine N-methyltransferase</fullName>
        <ecNumber evidence="3">2.1.1.60</ecNumber>
    </recommendedName>
</protein>
<evidence type="ECO:0000256" key="4">
    <source>
        <dbReference type="ARBA" id="ARBA00020594"/>
    </source>
</evidence>
<dbReference type="GO" id="GO:0005634">
    <property type="term" value="C:nucleus"/>
    <property type="evidence" value="ECO:0007669"/>
    <property type="project" value="UniProtKB-SubCell"/>
</dbReference>
<keyword evidence="5" id="KW-0963">Cytoplasm</keyword>
<dbReference type="EC" id="2.1.1.60" evidence="3"/>
<dbReference type="Gene3D" id="3.40.50.150">
    <property type="entry name" value="Vaccinia Virus protein VP39"/>
    <property type="match status" value="1"/>
</dbReference>
<dbReference type="PANTHER" id="PTHR13539">
    <property type="entry name" value="CALMODULIN-LYSINE N-METHYLTRANSFERASE"/>
    <property type="match status" value="1"/>
</dbReference>
<evidence type="ECO:0000313" key="10">
    <source>
        <dbReference type="Proteomes" id="UP001374579"/>
    </source>
</evidence>
<keyword evidence="8" id="KW-0539">Nucleus</keyword>
<comment type="subcellular location">
    <subcellularLocation>
        <location evidence="2">Cytoplasm</location>
    </subcellularLocation>
    <subcellularLocation>
        <location evidence="1">Nucleus</location>
    </subcellularLocation>
</comment>
<dbReference type="InterPro" id="IPR029063">
    <property type="entry name" value="SAM-dependent_MTases_sf"/>
</dbReference>
<evidence type="ECO:0000313" key="9">
    <source>
        <dbReference type="EMBL" id="KAK7104957.1"/>
    </source>
</evidence>
<dbReference type="GO" id="GO:0005737">
    <property type="term" value="C:cytoplasm"/>
    <property type="evidence" value="ECO:0007669"/>
    <property type="project" value="UniProtKB-SubCell"/>
</dbReference>
<gene>
    <name evidence="9" type="ORF">V1264_019593</name>
</gene>
<dbReference type="InterPro" id="IPR025800">
    <property type="entry name" value="CaM-Lys-N-MeTrfase"/>
</dbReference>
<proteinExistence type="predicted"/>
<dbReference type="PANTHER" id="PTHR13539:SF3">
    <property type="entry name" value="CALMODULIN-LYSINE N-METHYLTRANSFERASE"/>
    <property type="match status" value="1"/>
</dbReference>
<evidence type="ECO:0000256" key="5">
    <source>
        <dbReference type="ARBA" id="ARBA00022490"/>
    </source>
</evidence>
<dbReference type="GO" id="GO:0018025">
    <property type="term" value="F:calmodulin-lysine N-methyltransferase activity"/>
    <property type="evidence" value="ECO:0007669"/>
    <property type="project" value="UniProtKB-EC"/>
</dbReference>
<name>A0AAN9GE33_9CAEN</name>
<dbReference type="AlphaFoldDB" id="A0AAN9GE33"/>
<accession>A0AAN9GE33</accession>
<dbReference type="CDD" id="cd02440">
    <property type="entry name" value="AdoMet_MTases"/>
    <property type="match status" value="1"/>
</dbReference>
<dbReference type="Proteomes" id="UP001374579">
    <property type="component" value="Unassembled WGS sequence"/>
</dbReference>
<reference evidence="9 10" key="1">
    <citation type="submission" date="2024-02" db="EMBL/GenBank/DDBJ databases">
        <title>Chromosome-scale genome assembly of the rough periwinkle Littorina saxatilis.</title>
        <authorList>
            <person name="De Jode A."/>
            <person name="Faria R."/>
            <person name="Formenti G."/>
            <person name="Sims Y."/>
            <person name="Smith T.P."/>
            <person name="Tracey A."/>
            <person name="Wood J.M.D."/>
            <person name="Zagrodzka Z.B."/>
            <person name="Johannesson K."/>
            <person name="Butlin R.K."/>
            <person name="Leder E.H."/>
        </authorList>
    </citation>
    <scope>NUCLEOTIDE SEQUENCE [LARGE SCALE GENOMIC DNA]</scope>
    <source>
        <strain evidence="9">Snail1</strain>
        <tissue evidence="9">Muscle</tissue>
    </source>
</reference>
<dbReference type="SUPFAM" id="SSF53335">
    <property type="entry name" value="S-adenosyl-L-methionine-dependent methyltransferases"/>
    <property type="match status" value="1"/>
</dbReference>
<evidence type="ECO:0000256" key="7">
    <source>
        <dbReference type="ARBA" id="ARBA00022679"/>
    </source>
</evidence>